<dbReference type="Proteomes" id="UP001591681">
    <property type="component" value="Unassembled WGS sequence"/>
</dbReference>
<evidence type="ECO:0000259" key="5">
    <source>
        <dbReference type="PROSITE" id="PS51717"/>
    </source>
</evidence>
<sequence>MEDSHCRVKKLKLSDCGVTGEGYAALASALKSNPSHLDELDLRGNDPGDSGVELLTSVLNNQKCKLRLLKSDAAEKACAYLTSVLGRNPLLLTELDLSEKKPGDSGVKQFCALLEDSHCRLKKLKLSDCGVTGEGYAALALALKSNPSHLKELDLRGNDPGDSGVKLLTSVINQKCKLRLLKSDAAEKACKYLTSVLGRNPLLLTELDLSEKKPGDSGVKQFCALLKDSHCRFKKLKLSNSEEGYAALASALKSNPSHLEELDLRGNDPGDSGVKLLTSVLNNQKCKLRLLKSDAAEKACLYLTSVLGRDPLLLTELDLSKKKPGDSGVKQFCALLKDSHCRFKKLKLSDCGVTGEGYAALASALKSNPSHLEELDLRGNDPGDSGVELLTSVLNNQKCKLRLLKSDAAEKACAYLTSVLGRNPLLLTELDLSEKKPGDSGVKQFCALLGDSHCRLKKLRLSDCGVTGKGYAALASTLKSNPSHLEELDLRGNDPGDSGVKLLTSVLKHQKCKLRLLKTDAAEKACEYLTSVLGRNPLLLTELDLSEKKPGDSGVKQFCALLEDSHCRLKKLKLSDCSVTGEGYAALASALKSNPSHLEELDLRGNDPGDSGVKLLTSVLNNQKCKLRLLKSDAAEKACAYLTSVLGRNPLLLTELDLSEKKPGDSGVRQFCALLGDSHCRLKKLRLSDCGVTGEGYAALASALKSNPSHLKELDLRGNDPGDSGVELLTSVLNQKCKLRLLKSYAAEKACEYLTSVLGRNPLLLTELDLSEKIPGDSGVKQFCALLEDSHCRLKKLKLSNSGITEEGCAALTSALTLNPSHLIQLNMSGNKLGDLGVEQISALLRNPDCKLQSLQLPDCGVTGEGYAALASAFKSNPSHLEELDLRGNDPGDSGVKLLTSVLNNQKCTLRLLKWDAAQKACAYLTSVLGRNPLLLTELDLSEKKPGDSGVKQFCALLEDSHCKFKKLKLNNSKITKKGCAALISALTSNPSHLRELDLSGNELRDSAVKQISALLENEECKLQRLLLHKNDIKRDGCESLVRALTSNPSHLTELDLSGNELGDSAVKQISALLGNKECKLQRLLLHKNDIKKDGCESLVWALTSNPSHLRELDLSGNELGDLAVKQISTLLGNKECKLQRLLLHKNDIKKDGCESLVWALTSNPSHLTELDLSGNKLGDSGATFISALLENKECKLQRLLLNKCSITEEGCAALTTALTLNLSHLMHLDLRGNTLGDSGVKQISALMEDPNNKLKIELDYPKGWLDTASNVLNPLNWFKGGRKYEPSAQQSEAGASSESDQGRTESETEPGDGSEGNQEQAKSETERGDGTGSDQGEAKAEIESGDASEGPVNLQEEKITPFNTVTFDHLNPGTKYCFNVVAVLNSGAQSSTASTSAETSSPLTGRLQDLGLKRCYPEQLSLSSVLEIGMESVTDEPAQSHSSLPWIFLKRLMMANVTARSVRLNMSDDSKAKKSDTEWYSDEENLSDKLLLEGFPIELVDGDAANIPMRWIKDVLTQLNDLVKSNKMLVVAVLGIQSTGKSALLNTMFGVQFAVSSGRCTRGAFMMLIRLKDDMKRELNSDFLLIIDTEGLKSIQLAQLDYSYEHDNELATLVVGLSDVTIINIAMENSTEMKDVLQIVVHAFLRMKEIGKRPRCLFVHQNVADVSAHDMNMKDRKMLLEQLNEMTQAASRMENKEEDQMFTDVMRYDPETDNSYVPGLWHGTPPMSPVSSGYSEAVTEFKKRMISVLKESKTPRNTVMDFHEWTDSLWRAVKFENFIFSFRNSLVADAYRKVCTEFNKWE</sequence>
<dbReference type="Gene3D" id="3.40.50.300">
    <property type="entry name" value="P-loop containing nucleotide triphosphate hydrolases"/>
    <property type="match status" value="1"/>
</dbReference>
<dbReference type="Pfam" id="PF13516">
    <property type="entry name" value="LRR_6"/>
    <property type="match status" value="15"/>
</dbReference>
<dbReference type="InterPro" id="IPR027417">
    <property type="entry name" value="P-loop_NTPase"/>
</dbReference>
<dbReference type="GO" id="GO:0005829">
    <property type="term" value="C:cytosol"/>
    <property type="evidence" value="ECO:0007669"/>
    <property type="project" value="UniProtKB-SubCell"/>
</dbReference>
<dbReference type="PANTHER" id="PTHR45690">
    <property type="entry name" value="NACHT, LRR AND PYD DOMAINS-CONTAINING PROTEIN 12"/>
    <property type="match status" value="1"/>
</dbReference>
<dbReference type="InterPro" id="IPR003961">
    <property type="entry name" value="FN3_dom"/>
</dbReference>
<dbReference type="Pfam" id="PF25683">
    <property type="entry name" value="URGCP_GTPase"/>
    <property type="match status" value="1"/>
</dbReference>
<dbReference type="InterPro" id="IPR032675">
    <property type="entry name" value="LRR_dom_sf"/>
</dbReference>
<reference evidence="6 7" key="1">
    <citation type="submission" date="2024-09" db="EMBL/GenBank/DDBJ databases">
        <title>A chromosome-level genome assembly of Gray's grenadier anchovy, Coilia grayii.</title>
        <authorList>
            <person name="Fu Z."/>
        </authorList>
    </citation>
    <scope>NUCLEOTIDE SEQUENCE [LARGE SCALE GENOMIC DNA]</scope>
    <source>
        <strain evidence="6">G4</strain>
        <tissue evidence="6">Muscle</tissue>
    </source>
</reference>
<dbReference type="EMBL" id="JBHFQA010000024">
    <property type="protein sequence ID" value="KAL2077073.1"/>
    <property type="molecule type" value="Genomic_DNA"/>
</dbReference>
<evidence type="ECO:0000256" key="4">
    <source>
        <dbReference type="SAM" id="MobiDB-lite"/>
    </source>
</evidence>
<feature type="domain" description="VLIG-type G" evidence="5">
    <location>
        <begin position="1526"/>
        <end position="1771"/>
    </location>
</feature>
<evidence type="ECO:0000256" key="3">
    <source>
        <dbReference type="ARBA" id="ARBA00022737"/>
    </source>
</evidence>
<proteinExistence type="predicted"/>
<dbReference type="PROSITE" id="PS51717">
    <property type="entry name" value="G_VLIG"/>
    <property type="match status" value="1"/>
</dbReference>
<dbReference type="SUPFAM" id="SSF52047">
    <property type="entry name" value="RNI-like"/>
    <property type="match status" value="5"/>
</dbReference>
<dbReference type="InterPro" id="IPR001611">
    <property type="entry name" value="Leu-rich_rpt"/>
</dbReference>
<evidence type="ECO:0000313" key="6">
    <source>
        <dbReference type="EMBL" id="KAL2077073.1"/>
    </source>
</evidence>
<organism evidence="6 7">
    <name type="scientific">Coilia grayii</name>
    <name type="common">Gray's grenadier anchovy</name>
    <dbReference type="NCBI Taxonomy" id="363190"/>
    <lineage>
        <taxon>Eukaryota</taxon>
        <taxon>Metazoa</taxon>
        <taxon>Chordata</taxon>
        <taxon>Craniata</taxon>
        <taxon>Vertebrata</taxon>
        <taxon>Euteleostomi</taxon>
        <taxon>Actinopterygii</taxon>
        <taxon>Neopterygii</taxon>
        <taxon>Teleostei</taxon>
        <taxon>Clupei</taxon>
        <taxon>Clupeiformes</taxon>
        <taxon>Clupeoidei</taxon>
        <taxon>Engraulidae</taxon>
        <taxon>Coilinae</taxon>
        <taxon>Coilia</taxon>
    </lineage>
</organism>
<feature type="region of interest" description="Disordered" evidence="4">
    <location>
        <begin position="1286"/>
        <end position="1354"/>
    </location>
</feature>
<evidence type="ECO:0000313" key="7">
    <source>
        <dbReference type="Proteomes" id="UP001591681"/>
    </source>
</evidence>
<keyword evidence="3" id="KW-0677">Repeat</keyword>
<dbReference type="PANTHER" id="PTHR45690:SF19">
    <property type="entry name" value="NACHT, LRR AND PYD DOMAINS-CONTAINING PROTEIN 3"/>
    <property type="match status" value="1"/>
</dbReference>
<gene>
    <name evidence="6" type="ORF">ACEWY4_026577</name>
</gene>
<feature type="compositionally biased region" description="Low complexity" evidence="4">
    <location>
        <begin position="1287"/>
        <end position="1300"/>
    </location>
</feature>
<dbReference type="PROSITE" id="PS51450">
    <property type="entry name" value="LRR"/>
    <property type="match status" value="1"/>
</dbReference>
<evidence type="ECO:0000256" key="1">
    <source>
        <dbReference type="ARBA" id="ARBA00004496"/>
    </source>
</evidence>
<comment type="caution">
    <text evidence="6">The sequence shown here is derived from an EMBL/GenBank/DDBJ whole genome shotgun (WGS) entry which is preliminary data.</text>
</comment>
<dbReference type="SMART" id="SM00368">
    <property type="entry name" value="LRR_RI"/>
    <property type="match status" value="36"/>
</dbReference>
<protein>
    <recommendedName>
        <fullName evidence="5">VLIG-type G domain-containing protein</fullName>
    </recommendedName>
</protein>
<dbReference type="InterPro" id="IPR050637">
    <property type="entry name" value="NLRP_innate_immun_reg"/>
</dbReference>
<dbReference type="SUPFAM" id="SSF52540">
    <property type="entry name" value="P-loop containing nucleoside triphosphate hydrolases"/>
    <property type="match status" value="1"/>
</dbReference>
<comment type="subcellular location">
    <subcellularLocation>
        <location evidence="1">Cytoplasm</location>
    </subcellularLocation>
</comment>
<dbReference type="InterPro" id="IPR030383">
    <property type="entry name" value="G_VLIG_dom"/>
</dbReference>
<keyword evidence="2" id="KW-0963">Cytoplasm</keyword>
<dbReference type="CDD" id="cd00063">
    <property type="entry name" value="FN3"/>
    <property type="match status" value="1"/>
</dbReference>
<evidence type="ECO:0000256" key="2">
    <source>
        <dbReference type="ARBA" id="ARBA00022490"/>
    </source>
</evidence>
<accession>A0ABD1IU40</accession>
<dbReference type="Gene3D" id="3.80.10.10">
    <property type="entry name" value="Ribonuclease Inhibitor"/>
    <property type="match status" value="10"/>
</dbReference>
<name>A0ABD1IU40_9TELE</name>
<keyword evidence="7" id="KW-1185">Reference proteome</keyword>